<evidence type="ECO:0000313" key="2">
    <source>
        <dbReference type="Proteomes" id="UP001316184"/>
    </source>
</evidence>
<dbReference type="EMBL" id="CP102173">
    <property type="protein sequence ID" value="UUP15110.1"/>
    <property type="molecule type" value="Genomic_DNA"/>
</dbReference>
<keyword evidence="2" id="KW-1185">Reference proteome</keyword>
<dbReference type="GO" id="GO:0032259">
    <property type="term" value="P:methylation"/>
    <property type="evidence" value="ECO:0007669"/>
    <property type="project" value="UniProtKB-KW"/>
</dbReference>
<name>A0ABY5MAE9_9ACTN</name>
<evidence type="ECO:0000313" key="1">
    <source>
        <dbReference type="EMBL" id="UUP15110.1"/>
    </source>
</evidence>
<accession>A0ABY5MAE9</accession>
<dbReference type="GO" id="GO:0008168">
    <property type="term" value="F:methyltransferase activity"/>
    <property type="evidence" value="ECO:0007669"/>
    <property type="project" value="UniProtKB-KW"/>
</dbReference>
<sequence>MPSVTSCEVCASACSDLRLRDGSRLARCTRCSHVMRTLDDCPARHRSLAYGGDPGLDRIRLGLTLKVLRGVAADGVSRVFELGYGAGQLLRAFLDNGVQVSGCDPDQLGSHVDPEVVAHGDLRRAVVEEVPTAGVDADLVYGVHVIEHVQDPVLALRNCHDLLRPGGRLALMTPAADSWSLRFFSQSWWLLEDPTHVRFFTARSMRRALQDAGFEDVTVTRLLLDNLTMEGASTVRAVSPRERPQGVLANRSTRWISTAAIPFAVLLRILAPRWRPTMLVTARRPR</sequence>
<dbReference type="CDD" id="cd02440">
    <property type="entry name" value="AdoMet_MTases"/>
    <property type="match status" value="1"/>
</dbReference>
<dbReference type="PANTHER" id="PTHR45036:SF1">
    <property type="entry name" value="METHYLTRANSFERASE LIKE 7A"/>
    <property type="match status" value="1"/>
</dbReference>
<dbReference type="Gene3D" id="3.40.50.150">
    <property type="entry name" value="Vaccinia Virus protein VP39"/>
    <property type="match status" value="1"/>
</dbReference>
<dbReference type="RefSeq" id="WP_232399162.1">
    <property type="nucleotide sequence ID" value="NZ_CP102173.1"/>
</dbReference>
<dbReference type="InterPro" id="IPR029063">
    <property type="entry name" value="SAM-dependent_MTases_sf"/>
</dbReference>
<keyword evidence="1" id="KW-0808">Transferase</keyword>
<dbReference type="InterPro" id="IPR052356">
    <property type="entry name" value="Thiol_S-MT"/>
</dbReference>
<gene>
    <name evidence="1" type="ORF">NQV15_07300</name>
</gene>
<dbReference type="Pfam" id="PF13489">
    <property type="entry name" value="Methyltransf_23"/>
    <property type="match status" value="1"/>
</dbReference>
<protein>
    <submittedName>
        <fullName evidence="1">Class I SAM-dependent methyltransferase</fullName>
    </submittedName>
</protein>
<reference evidence="1 2" key="1">
    <citation type="submission" date="2022-08" db="EMBL/GenBank/DDBJ databases">
        <title>novel species in genus Aeromicrobium.</title>
        <authorList>
            <person name="Ye L."/>
        </authorList>
    </citation>
    <scope>NUCLEOTIDE SEQUENCE [LARGE SCALE GENOMIC DNA]</scope>
    <source>
        <strain evidence="2">zg-Y1379</strain>
    </source>
</reference>
<keyword evidence="1" id="KW-0489">Methyltransferase</keyword>
<dbReference type="Proteomes" id="UP001316184">
    <property type="component" value="Chromosome"/>
</dbReference>
<organism evidence="1 2">
    <name type="scientific">Aeromicrobium wangtongii</name>
    <dbReference type="NCBI Taxonomy" id="2969247"/>
    <lineage>
        <taxon>Bacteria</taxon>
        <taxon>Bacillati</taxon>
        <taxon>Actinomycetota</taxon>
        <taxon>Actinomycetes</taxon>
        <taxon>Propionibacteriales</taxon>
        <taxon>Nocardioidaceae</taxon>
        <taxon>Aeromicrobium</taxon>
    </lineage>
</organism>
<dbReference type="SUPFAM" id="SSF53335">
    <property type="entry name" value="S-adenosyl-L-methionine-dependent methyltransferases"/>
    <property type="match status" value="1"/>
</dbReference>
<proteinExistence type="predicted"/>
<dbReference type="PANTHER" id="PTHR45036">
    <property type="entry name" value="METHYLTRANSFERASE LIKE 7B"/>
    <property type="match status" value="1"/>
</dbReference>